<protein>
    <submittedName>
        <fullName evidence="3">Myophilin isoform X3</fullName>
    </submittedName>
</protein>
<dbReference type="SUPFAM" id="SSF47576">
    <property type="entry name" value="Calponin-homology domain, CH-domain"/>
    <property type="match status" value="1"/>
</dbReference>
<dbReference type="GO" id="GO:0007015">
    <property type="term" value="P:actin filament organization"/>
    <property type="evidence" value="ECO:0007669"/>
    <property type="project" value="TreeGrafter"/>
</dbReference>
<dbReference type="Proteomes" id="UP000085678">
    <property type="component" value="Unplaced"/>
</dbReference>
<dbReference type="InterPro" id="IPR036872">
    <property type="entry name" value="CH_dom_sf"/>
</dbReference>
<dbReference type="GO" id="GO:0015629">
    <property type="term" value="C:actin cytoskeleton"/>
    <property type="evidence" value="ECO:0007669"/>
    <property type="project" value="TreeGrafter"/>
</dbReference>
<dbReference type="GO" id="GO:0051015">
    <property type="term" value="F:actin filament binding"/>
    <property type="evidence" value="ECO:0007669"/>
    <property type="project" value="TreeGrafter"/>
</dbReference>
<dbReference type="InterPro" id="IPR001715">
    <property type="entry name" value="CH_dom"/>
</dbReference>
<dbReference type="SMART" id="SM00033">
    <property type="entry name" value="CH"/>
    <property type="match status" value="1"/>
</dbReference>
<gene>
    <name evidence="3" type="primary">LOC106168834</name>
</gene>
<evidence type="ECO:0000259" key="1">
    <source>
        <dbReference type="PROSITE" id="PS50021"/>
    </source>
</evidence>
<dbReference type="AlphaFoldDB" id="A0A1S3IZ65"/>
<evidence type="ECO:0000313" key="2">
    <source>
        <dbReference type="Proteomes" id="UP000085678"/>
    </source>
</evidence>
<dbReference type="Gene3D" id="1.10.418.10">
    <property type="entry name" value="Calponin-like domain"/>
    <property type="match status" value="1"/>
</dbReference>
<reference evidence="3" key="1">
    <citation type="submission" date="2025-08" db="UniProtKB">
        <authorList>
            <consortium name="RefSeq"/>
        </authorList>
    </citation>
    <scope>IDENTIFICATION</scope>
    <source>
        <tissue evidence="3">Gonads</tissue>
    </source>
</reference>
<dbReference type="CDD" id="cd21207">
    <property type="entry name" value="CH_dMP20-like"/>
    <property type="match status" value="1"/>
</dbReference>
<dbReference type="OrthoDB" id="21595at2759"/>
<dbReference type="PANTHER" id="PTHR47385">
    <property type="entry name" value="CALPONIN"/>
    <property type="match status" value="1"/>
</dbReference>
<name>A0A1S3IZ65_LINAN</name>
<proteinExistence type="predicted"/>
<sequence length="152" mass="17169">MSSDSRAKPAGIARDIANKIDKKRDPAVERETLEWIQAVLGDSYKIDMDRPYEEVLRDGVILCNLINALAPGSVKRIHTKGGAFTLMQNIEAFQQALKHYGVPEEDVFQTVDLWEKKDISQVTMTLMALGRTARHRPDYKGPMFGPKMAEHQ</sequence>
<dbReference type="Pfam" id="PF00307">
    <property type="entry name" value="CH"/>
    <property type="match status" value="1"/>
</dbReference>
<dbReference type="InterPro" id="IPR003096">
    <property type="entry name" value="SM22_calponin"/>
</dbReference>
<accession>A0A1S3IZ65</accession>
<dbReference type="PANTHER" id="PTHR47385:SF24">
    <property type="entry name" value="MUSCLE-SPECIFIC PROTEIN 20"/>
    <property type="match status" value="1"/>
</dbReference>
<dbReference type="GeneID" id="106168834"/>
<keyword evidence="2" id="KW-1185">Reference proteome</keyword>
<dbReference type="PROSITE" id="PS50021">
    <property type="entry name" value="CH"/>
    <property type="match status" value="1"/>
</dbReference>
<dbReference type="InterPro" id="IPR050606">
    <property type="entry name" value="Calponin-like"/>
</dbReference>
<dbReference type="RefSeq" id="XP_013403492.1">
    <property type="nucleotide sequence ID" value="XM_013548038.1"/>
</dbReference>
<organism evidence="2 3">
    <name type="scientific">Lingula anatina</name>
    <name type="common">Brachiopod</name>
    <name type="synonym">Lingula unguis</name>
    <dbReference type="NCBI Taxonomy" id="7574"/>
    <lineage>
        <taxon>Eukaryota</taxon>
        <taxon>Metazoa</taxon>
        <taxon>Spiralia</taxon>
        <taxon>Lophotrochozoa</taxon>
        <taxon>Brachiopoda</taxon>
        <taxon>Linguliformea</taxon>
        <taxon>Lingulata</taxon>
        <taxon>Lingulida</taxon>
        <taxon>Linguloidea</taxon>
        <taxon>Lingulidae</taxon>
        <taxon>Lingula</taxon>
    </lineage>
</organism>
<evidence type="ECO:0000313" key="3">
    <source>
        <dbReference type="RefSeq" id="XP_013403492.1"/>
    </source>
</evidence>
<feature type="domain" description="Calponin-homology (CH)" evidence="1">
    <location>
        <begin position="26"/>
        <end position="133"/>
    </location>
</feature>
<dbReference type="PRINTS" id="PR00888">
    <property type="entry name" value="SM22CALPONIN"/>
</dbReference>